<proteinExistence type="predicted"/>
<organism evidence="2 3">
    <name type="scientific">Candidatus Magasanikbacteria bacterium RIFCSPLOWO2_12_FULL_43_12</name>
    <dbReference type="NCBI Taxonomy" id="1798692"/>
    <lineage>
        <taxon>Bacteria</taxon>
        <taxon>Candidatus Magasanikiibacteriota</taxon>
    </lineage>
</organism>
<evidence type="ECO:0000313" key="3">
    <source>
        <dbReference type="Proteomes" id="UP000178347"/>
    </source>
</evidence>
<comment type="caution">
    <text evidence="2">The sequence shown here is derived from an EMBL/GenBank/DDBJ whole genome shotgun (WGS) entry which is preliminary data.</text>
</comment>
<feature type="transmembrane region" description="Helical" evidence="1">
    <location>
        <begin position="31"/>
        <end position="50"/>
    </location>
</feature>
<keyword evidence="1" id="KW-0472">Membrane</keyword>
<evidence type="ECO:0000313" key="2">
    <source>
        <dbReference type="EMBL" id="OGH74163.1"/>
    </source>
</evidence>
<gene>
    <name evidence="2" type="ORF">A3G00_04830</name>
</gene>
<evidence type="ECO:0008006" key="4">
    <source>
        <dbReference type="Google" id="ProtNLM"/>
    </source>
</evidence>
<accession>A0A1F6MRV9</accession>
<protein>
    <recommendedName>
        <fullName evidence="4">DUF5668 domain-containing protein</fullName>
    </recommendedName>
</protein>
<name>A0A1F6MRV9_9BACT</name>
<sequence length="59" mass="6634">MQKRKIFGILVVIFGLIMVGGSLGYQGPYRAMAPISMSLLVVIGLLMIFWDKIKSWMSK</sequence>
<feature type="transmembrane region" description="Helical" evidence="1">
    <location>
        <begin position="7"/>
        <end position="25"/>
    </location>
</feature>
<reference evidence="2 3" key="1">
    <citation type="journal article" date="2016" name="Nat. Commun.">
        <title>Thousands of microbial genomes shed light on interconnected biogeochemical processes in an aquifer system.</title>
        <authorList>
            <person name="Anantharaman K."/>
            <person name="Brown C.T."/>
            <person name="Hug L.A."/>
            <person name="Sharon I."/>
            <person name="Castelle C.J."/>
            <person name="Probst A.J."/>
            <person name="Thomas B.C."/>
            <person name="Singh A."/>
            <person name="Wilkins M.J."/>
            <person name="Karaoz U."/>
            <person name="Brodie E.L."/>
            <person name="Williams K.H."/>
            <person name="Hubbard S.S."/>
            <person name="Banfield J.F."/>
        </authorList>
    </citation>
    <scope>NUCLEOTIDE SEQUENCE [LARGE SCALE GENOMIC DNA]</scope>
</reference>
<keyword evidence="1" id="KW-1133">Transmembrane helix</keyword>
<evidence type="ECO:0000256" key="1">
    <source>
        <dbReference type="SAM" id="Phobius"/>
    </source>
</evidence>
<dbReference type="Proteomes" id="UP000178347">
    <property type="component" value="Unassembled WGS sequence"/>
</dbReference>
<dbReference type="AlphaFoldDB" id="A0A1F6MRV9"/>
<dbReference type="EMBL" id="MFQN01000025">
    <property type="protein sequence ID" value="OGH74163.1"/>
    <property type="molecule type" value="Genomic_DNA"/>
</dbReference>
<keyword evidence="1" id="KW-0812">Transmembrane</keyword>